<organism evidence="1 2">
    <name type="scientific">Methyloradius palustris</name>
    <dbReference type="NCBI Taxonomy" id="2778876"/>
    <lineage>
        <taxon>Bacteria</taxon>
        <taxon>Pseudomonadati</taxon>
        <taxon>Pseudomonadota</taxon>
        <taxon>Betaproteobacteria</taxon>
        <taxon>Nitrosomonadales</taxon>
        <taxon>Methylophilaceae</taxon>
        <taxon>Methyloradius</taxon>
    </lineage>
</organism>
<dbReference type="PANTHER" id="PTHR40590">
    <property type="entry name" value="CYTOPLASMIC PROTEIN-RELATED"/>
    <property type="match status" value="1"/>
</dbReference>
<dbReference type="InterPro" id="IPR002816">
    <property type="entry name" value="TraB/PrgY/GumN_fam"/>
</dbReference>
<sequence>MLWKAVAPNGKVSYLFGTMHTDDERVNELAAPVISALNESQVFMMEVLPGNDPTIYQMKNQNLKDLLTDKEWEQVKTLADFHYLNGNMAMHMKPWLMAMTFDLPKPASDFALDNQLLSMAEDQDKDVLALEDTTQHFELLDDLTMNQQLTMLRAVLKRTQAQKERDYQTLVKAYLTGDPEKTAAIDEKLTAGILPKDLWSKMRVKLLDERNQQMAARIADQGTLNSLFVAVGAAHLPGKSGLINLLRNAGYQVEPVSLKAAFTHKN</sequence>
<dbReference type="EMBL" id="AP024110">
    <property type="protein sequence ID" value="BCM24740.1"/>
    <property type="molecule type" value="Genomic_DNA"/>
</dbReference>
<evidence type="ECO:0000313" key="1">
    <source>
        <dbReference type="EMBL" id="BCM24740.1"/>
    </source>
</evidence>
<dbReference type="KEGG" id="mpau:ZMTM_09990"/>
<dbReference type="InterPro" id="IPR047111">
    <property type="entry name" value="YbaP-like"/>
</dbReference>
<reference evidence="1" key="1">
    <citation type="journal article" date="2021" name="Arch. Microbiol.">
        <title>Methyloradius palustris gen. nov., sp. nov., a methanol-oxidizing bacterium isolated from snow.</title>
        <authorList>
            <person name="Miyadera T."/>
            <person name="Kojima H."/>
            <person name="Fukui M."/>
        </authorList>
    </citation>
    <scope>NUCLEOTIDE SEQUENCE</scope>
    <source>
        <strain evidence="1">Zm11</strain>
    </source>
</reference>
<proteinExistence type="predicted"/>
<protein>
    <submittedName>
        <fullName evidence="1">GumN family protein</fullName>
    </submittedName>
</protein>
<dbReference type="AlphaFoldDB" id="A0A8D5FZT6"/>
<dbReference type="Proteomes" id="UP000826722">
    <property type="component" value="Chromosome"/>
</dbReference>
<dbReference type="PANTHER" id="PTHR40590:SF1">
    <property type="entry name" value="CYTOPLASMIC PROTEIN"/>
    <property type="match status" value="1"/>
</dbReference>
<gene>
    <name evidence="1" type="ORF">ZMTM_09990</name>
</gene>
<name>A0A8D5FZT6_9PROT</name>
<evidence type="ECO:0000313" key="2">
    <source>
        <dbReference type="Proteomes" id="UP000826722"/>
    </source>
</evidence>
<dbReference type="Pfam" id="PF01963">
    <property type="entry name" value="TraB_PrgY_gumN"/>
    <property type="match status" value="1"/>
</dbReference>
<dbReference type="CDD" id="cd14789">
    <property type="entry name" value="Tiki"/>
    <property type="match status" value="1"/>
</dbReference>
<accession>A0A8D5FZT6</accession>
<keyword evidence="2" id="KW-1185">Reference proteome</keyword>